<sequence>MDETNLVVSLYVDEYLKNAIKINETKPENNHSWSVDIMLEYGKTFDDNSIPVYFVVKNNKRNKDETVDFGSLYSVKVQTEKQAGPLQ</sequence>
<dbReference type="Proteomes" id="UP001524502">
    <property type="component" value="Unassembled WGS sequence"/>
</dbReference>
<dbReference type="RefSeq" id="WP_256131877.1">
    <property type="nucleotide sequence ID" value="NZ_JANFXK010000007.1"/>
</dbReference>
<organism evidence="1 2">
    <name type="scientific">Anaerovorax odorimutans</name>
    <dbReference type="NCBI Taxonomy" id="109327"/>
    <lineage>
        <taxon>Bacteria</taxon>
        <taxon>Bacillati</taxon>
        <taxon>Bacillota</taxon>
        <taxon>Clostridia</taxon>
        <taxon>Peptostreptococcales</taxon>
        <taxon>Anaerovoracaceae</taxon>
        <taxon>Anaerovorax</taxon>
    </lineage>
</organism>
<evidence type="ECO:0000313" key="1">
    <source>
        <dbReference type="EMBL" id="MCQ4636683.1"/>
    </source>
</evidence>
<comment type="caution">
    <text evidence="1">The sequence shown here is derived from an EMBL/GenBank/DDBJ whole genome shotgun (WGS) entry which is preliminary data.</text>
</comment>
<accession>A0ABT1RNE2</accession>
<proteinExistence type="predicted"/>
<keyword evidence="2" id="KW-1185">Reference proteome</keyword>
<gene>
    <name evidence="1" type="ORF">NE619_08070</name>
</gene>
<name>A0ABT1RNE2_9FIRM</name>
<evidence type="ECO:0000313" key="2">
    <source>
        <dbReference type="Proteomes" id="UP001524502"/>
    </source>
</evidence>
<dbReference type="EMBL" id="JANFXK010000007">
    <property type="protein sequence ID" value="MCQ4636683.1"/>
    <property type="molecule type" value="Genomic_DNA"/>
</dbReference>
<protein>
    <submittedName>
        <fullName evidence="1">Uncharacterized protein</fullName>
    </submittedName>
</protein>
<reference evidence="1 2" key="1">
    <citation type="submission" date="2022-06" db="EMBL/GenBank/DDBJ databases">
        <title>Isolation of gut microbiota from human fecal samples.</title>
        <authorList>
            <person name="Pamer E.G."/>
            <person name="Barat B."/>
            <person name="Waligurski E."/>
            <person name="Medina S."/>
            <person name="Paddock L."/>
            <person name="Mostad J."/>
        </authorList>
    </citation>
    <scope>NUCLEOTIDE SEQUENCE [LARGE SCALE GENOMIC DNA]</scope>
    <source>
        <strain evidence="1 2">SL.3.17</strain>
    </source>
</reference>